<feature type="transmembrane region" description="Helical" evidence="1">
    <location>
        <begin position="171"/>
        <end position="193"/>
    </location>
</feature>
<dbReference type="Proteomes" id="UP000003835">
    <property type="component" value="Unassembled WGS sequence"/>
</dbReference>
<dbReference type="eggNOG" id="ENOG502Z8BY">
    <property type="taxonomic scope" value="Bacteria"/>
</dbReference>
<keyword evidence="1" id="KW-1133">Transmembrane helix</keyword>
<organism evidence="2 3">
    <name type="scientific">Coleofasciculus chthonoplastes PCC 7420</name>
    <dbReference type="NCBI Taxonomy" id="118168"/>
    <lineage>
        <taxon>Bacteria</taxon>
        <taxon>Bacillati</taxon>
        <taxon>Cyanobacteriota</taxon>
        <taxon>Cyanophyceae</taxon>
        <taxon>Coleofasciculales</taxon>
        <taxon>Coleofasciculaceae</taxon>
        <taxon>Coleofasciculus</taxon>
    </lineage>
</organism>
<name>B4VHG6_9CYAN</name>
<dbReference type="HOGENOM" id="CLU_1400399_0_0_3"/>
<sequence length="194" mass="22518">MILVPDFDAYELMIPTSLPGVEKDFVLPGWTLKESFFQYRLNDYNINFGIENYVGQENFPELYFTILIERDFLTIFITNMLTPAIIAILLFFIQSIVNRLSPLEAIEVTGAFLFIVILDQINLRQNILAAGLLYIDYFYFALYLLILLVAINSRLYSSRFNLPAFQYKDSLIPKLLYLPNLLGFLLIITLLVFL</sequence>
<protein>
    <submittedName>
        <fullName evidence="2">Uncharacterized protein</fullName>
    </submittedName>
</protein>
<evidence type="ECO:0000313" key="3">
    <source>
        <dbReference type="Proteomes" id="UP000003835"/>
    </source>
</evidence>
<dbReference type="AlphaFoldDB" id="B4VHG6"/>
<keyword evidence="3" id="KW-1185">Reference proteome</keyword>
<proteinExistence type="predicted"/>
<dbReference type="RefSeq" id="WP_006098206.1">
    <property type="nucleotide sequence ID" value="NZ_DS989841.1"/>
</dbReference>
<dbReference type="EMBL" id="DS989841">
    <property type="protein sequence ID" value="EDX78729.1"/>
    <property type="molecule type" value="Genomic_DNA"/>
</dbReference>
<feature type="transmembrane region" description="Helical" evidence="1">
    <location>
        <begin position="72"/>
        <end position="93"/>
    </location>
</feature>
<evidence type="ECO:0000256" key="1">
    <source>
        <dbReference type="SAM" id="Phobius"/>
    </source>
</evidence>
<evidence type="ECO:0000313" key="2">
    <source>
        <dbReference type="EMBL" id="EDX78729.1"/>
    </source>
</evidence>
<accession>B4VHG6</accession>
<gene>
    <name evidence="2" type="ORF">MC7420_7382</name>
</gene>
<dbReference type="STRING" id="118168.MC7420_7382"/>
<keyword evidence="1" id="KW-0472">Membrane</keyword>
<dbReference type="OrthoDB" id="2489132at2"/>
<feature type="transmembrane region" description="Helical" evidence="1">
    <location>
        <begin position="105"/>
        <end position="121"/>
    </location>
</feature>
<feature type="transmembrane region" description="Helical" evidence="1">
    <location>
        <begin position="127"/>
        <end position="151"/>
    </location>
</feature>
<keyword evidence="1" id="KW-0812">Transmembrane</keyword>
<reference evidence="2 3" key="1">
    <citation type="submission" date="2008-07" db="EMBL/GenBank/DDBJ databases">
        <authorList>
            <person name="Tandeau de Marsac N."/>
            <person name="Ferriera S."/>
            <person name="Johnson J."/>
            <person name="Kravitz S."/>
            <person name="Beeson K."/>
            <person name="Sutton G."/>
            <person name="Rogers Y.-H."/>
            <person name="Friedman R."/>
            <person name="Frazier M."/>
            <person name="Venter J.C."/>
        </authorList>
    </citation>
    <scope>NUCLEOTIDE SEQUENCE [LARGE SCALE GENOMIC DNA]</scope>
    <source>
        <strain evidence="2 3">PCC 7420</strain>
    </source>
</reference>